<evidence type="ECO:0000313" key="2">
    <source>
        <dbReference type="Proteomes" id="UP001595692"/>
    </source>
</evidence>
<organism evidence="1 2">
    <name type="scientific">Pseudaeromonas sharmana</name>
    <dbReference type="NCBI Taxonomy" id="328412"/>
    <lineage>
        <taxon>Bacteria</taxon>
        <taxon>Pseudomonadati</taxon>
        <taxon>Pseudomonadota</taxon>
        <taxon>Gammaproteobacteria</taxon>
        <taxon>Aeromonadales</taxon>
        <taxon>Aeromonadaceae</taxon>
        <taxon>Pseudaeromonas</taxon>
    </lineage>
</organism>
<proteinExistence type="predicted"/>
<comment type="caution">
    <text evidence="1">The sequence shown here is derived from an EMBL/GenBank/DDBJ whole genome shotgun (WGS) entry which is preliminary data.</text>
</comment>
<name>A0ABV8CNN9_9GAMM</name>
<sequence>MEVLLADLALAYAQSDIKQYCARHHVQWHYELLTSPLVANRPLIVGFNWGARADYVFNAPTGINAENFLKQDLASLRRVVPYLSRFLGDDELRAISQSNICFFRSQRASQISTHDLQLCQPIFARLVAILKPSYLIGFSAQLKASLCQQDLLEDIQTTAIRWQSGTRTLTYTACKAYLKGGARIYFLPHPNYPLPRAAREQAWAFCFANTHSSLALEASAPDQHVGWAE</sequence>
<accession>A0ABV8CNN9</accession>
<gene>
    <name evidence="1" type="ORF">ACFOSS_08495</name>
</gene>
<keyword evidence="2" id="KW-1185">Reference proteome</keyword>
<protein>
    <recommendedName>
        <fullName evidence="3">Uracil DNA glycosylase superfamily protein</fullName>
    </recommendedName>
</protein>
<dbReference type="RefSeq" id="WP_377151875.1">
    <property type="nucleotide sequence ID" value="NZ_JBHSAF010000007.1"/>
</dbReference>
<evidence type="ECO:0008006" key="3">
    <source>
        <dbReference type="Google" id="ProtNLM"/>
    </source>
</evidence>
<dbReference type="Proteomes" id="UP001595692">
    <property type="component" value="Unassembled WGS sequence"/>
</dbReference>
<evidence type="ECO:0000313" key="1">
    <source>
        <dbReference type="EMBL" id="MFC3913502.1"/>
    </source>
</evidence>
<dbReference type="EMBL" id="JBHSAF010000007">
    <property type="protein sequence ID" value="MFC3913502.1"/>
    <property type="molecule type" value="Genomic_DNA"/>
</dbReference>
<reference evidence="2" key="1">
    <citation type="journal article" date="2019" name="Int. J. Syst. Evol. Microbiol.">
        <title>The Global Catalogue of Microorganisms (GCM) 10K type strain sequencing project: providing services to taxonomists for standard genome sequencing and annotation.</title>
        <authorList>
            <consortium name="The Broad Institute Genomics Platform"/>
            <consortium name="The Broad Institute Genome Sequencing Center for Infectious Disease"/>
            <person name="Wu L."/>
            <person name="Ma J."/>
        </authorList>
    </citation>
    <scope>NUCLEOTIDE SEQUENCE [LARGE SCALE GENOMIC DNA]</scope>
    <source>
        <strain evidence="2">CCUG 54939</strain>
    </source>
</reference>